<protein>
    <submittedName>
        <fullName evidence="2">Uncharacterized protein</fullName>
    </submittedName>
</protein>
<reference evidence="2" key="3">
    <citation type="submission" date="2015-04" db="EMBL/GenBank/DDBJ databases">
        <authorList>
            <consortium name="FlyBase"/>
        </authorList>
    </citation>
    <scope>NUCLEOTIDE SEQUENCE</scope>
    <source>
        <strain evidence="2">W501</strain>
    </source>
</reference>
<keyword evidence="1" id="KW-1133">Transmembrane helix</keyword>
<evidence type="ECO:0000313" key="2">
    <source>
        <dbReference type="EMBL" id="KMZ00925.1"/>
    </source>
</evidence>
<dbReference type="AlphaFoldDB" id="A0A0J9S0K9"/>
<proteinExistence type="predicted"/>
<reference evidence="2" key="1">
    <citation type="journal article" date="2013" name="Genome Res.">
        <title>A second-generation assembly of the Drosophila simulans genome provides new insights into patterns of lineage-specific divergence.</title>
        <authorList>
            <person name="Hu T.T."/>
            <person name="Eisen M.B."/>
            <person name="Thornton K.R."/>
            <person name="Andolfatto P."/>
        </authorList>
    </citation>
    <scope>NUCLEOTIDE SEQUENCE [LARGE SCALE GENOMIC DNA]</scope>
    <source>
        <strain evidence="2">W501</strain>
    </source>
</reference>
<dbReference type="OrthoDB" id="7848004at2759"/>
<dbReference type="Bgee" id="FBgn0268737">
    <property type="expression patterns" value="Expressed in male reproductive system and 2 other cell types or tissues"/>
</dbReference>
<organism evidence="2">
    <name type="scientific">Drosophila simulans</name>
    <name type="common">Fruit fly</name>
    <dbReference type="NCBI Taxonomy" id="7240"/>
    <lineage>
        <taxon>Eukaryota</taxon>
        <taxon>Metazoa</taxon>
        <taxon>Ecdysozoa</taxon>
        <taxon>Arthropoda</taxon>
        <taxon>Hexapoda</taxon>
        <taxon>Insecta</taxon>
        <taxon>Pterygota</taxon>
        <taxon>Neoptera</taxon>
        <taxon>Endopterygota</taxon>
        <taxon>Diptera</taxon>
        <taxon>Brachycera</taxon>
        <taxon>Muscomorpha</taxon>
        <taxon>Ephydroidea</taxon>
        <taxon>Drosophilidae</taxon>
        <taxon>Drosophila</taxon>
        <taxon>Sophophora</taxon>
    </lineage>
</organism>
<dbReference type="Proteomes" id="UP000035880">
    <property type="component" value="Chromosome 3L"/>
</dbReference>
<sequence>MTMELLALHNLQKVEQLTTFDLKYFFIIYAIVVLMILGVPLAFLLQSKGSPNERDRFQLEANRTRGDPVRREVRRRIRDSSA</sequence>
<accession>A0A0J9S0K9</accession>
<reference evidence="2" key="2">
    <citation type="submission" date="2014-06" db="EMBL/GenBank/DDBJ databases">
        <authorList>
            <person name="Hu T."/>
            <person name="Eisen M.B."/>
            <person name="Thornton K.R."/>
            <person name="Andolfatto P."/>
        </authorList>
    </citation>
    <scope>NUCLEOTIDE SEQUENCE</scope>
    <source>
        <strain evidence="2">W501</strain>
    </source>
</reference>
<keyword evidence="1" id="KW-0472">Membrane</keyword>
<feature type="transmembrane region" description="Helical" evidence="1">
    <location>
        <begin position="24"/>
        <end position="45"/>
    </location>
</feature>
<gene>
    <name evidence="2" type="primary">Dsim\GD27447</name>
    <name evidence="2" type="ORF">Dsimw501_GD27447</name>
</gene>
<dbReference type="KEGG" id="dsi:Dsimw501_GD27447"/>
<keyword evidence="1" id="KW-0812">Transmembrane</keyword>
<name>A0A0J9S0K9_DROSI</name>
<evidence type="ECO:0000256" key="1">
    <source>
        <dbReference type="SAM" id="Phobius"/>
    </source>
</evidence>
<dbReference type="EMBL" id="CM002912">
    <property type="protein sequence ID" value="KMZ00925.1"/>
    <property type="molecule type" value="Genomic_DNA"/>
</dbReference>